<dbReference type="Proteomes" id="UP000789405">
    <property type="component" value="Unassembled WGS sequence"/>
</dbReference>
<evidence type="ECO:0000256" key="3">
    <source>
        <dbReference type="ARBA" id="ARBA00022906"/>
    </source>
</evidence>
<feature type="transmembrane region" description="Helical" evidence="7">
    <location>
        <begin position="191"/>
        <end position="214"/>
    </location>
</feature>
<dbReference type="GO" id="GO:0030003">
    <property type="term" value="P:intracellular monoatomic cation homeostasis"/>
    <property type="evidence" value="ECO:0007669"/>
    <property type="project" value="UniProtKB-ARBA"/>
</dbReference>
<dbReference type="PANTHER" id="PTHR11562">
    <property type="entry name" value="CATION EFFLUX PROTEIN/ ZINC TRANSPORTER"/>
    <property type="match status" value="1"/>
</dbReference>
<keyword evidence="10" id="KW-1185">Reference proteome</keyword>
<dbReference type="GO" id="GO:0098771">
    <property type="term" value="P:inorganic ion homeostasis"/>
    <property type="evidence" value="ECO:0007669"/>
    <property type="project" value="UniProtKB-ARBA"/>
</dbReference>
<comment type="caution">
    <text evidence="9">The sequence shown here is derived from an EMBL/GenBank/DDBJ whole genome shotgun (WGS) entry which is preliminary data.</text>
</comment>
<dbReference type="NCBIfam" id="TIGR01297">
    <property type="entry name" value="CDF"/>
    <property type="match status" value="1"/>
</dbReference>
<feature type="transmembrane region" description="Helical" evidence="7">
    <location>
        <begin position="234"/>
        <end position="261"/>
    </location>
</feature>
<organism evidence="9 10">
    <name type="scientific">Dentiscutata erythropus</name>
    <dbReference type="NCBI Taxonomy" id="1348616"/>
    <lineage>
        <taxon>Eukaryota</taxon>
        <taxon>Fungi</taxon>
        <taxon>Fungi incertae sedis</taxon>
        <taxon>Mucoromycota</taxon>
        <taxon>Glomeromycotina</taxon>
        <taxon>Glomeromycetes</taxon>
        <taxon>Diversisporales</taxon>
        <taxon>Gigasporaceae</taxon>
        <taxon>Dentiscutata</taxon>
    </lineage>
</organism>
<evidence type="ECO:0000256" key="1">
    <source>
        <dbReference type="ARBA" id="ARBA00004141"/>
    </source>
</evidence>
<evidence type="ECO:0000256" key="5">
    <source>
        <dbReference type="ARBA" id="ARBA00023136"/>
    </source>
</evidence>
<dbReference type="InterPro" id="IPR058533">
    <property type="entry name" value="Cation_efflux_TM"/>
</dbReference>
<reference evidence="9" key="1">
    <citation type="submission" date="2021-06" db="EMBL/GenBank/DDBJ databases">
        <authorList>
            <person name="Kallberg Y."/>
            <person name="Tangrot J."/>
            <person name="Rosling A."/>
        </authorList>
    </citation>
    <scope>NUCLEOTIDE SEQUENCE</scope>
    <source>
        <strain evidence="9">MA453B</strain>
    </source>
</reference>
<keyword evidence="5 7" id="KW-0472">Membrane</keyword>
<dbReference type="PANTHER" id="PTHR11562:SF17">
    <property type="entry name" value="RE54080P-RELATED"/>
    <property type="match status" value="1"/>
</dbReference>
<dbReference type="InterPro" id="IPR002524">
    <property type="entry name" value="Cation_efflux"/>
</dbReference>
<comment type="subcellular location">
    <subcellularLocation>
        <location evidence="1">Membrane</location>
        <topology evidence="1">Multi-pass membrane protein</topology>
    </subcellularLocation>
</comment>
<evidence type="ECO:0000259" key="8">
    <source>
        <dbReference type="Pfam" id="PF01545"/>
    </source>
</evidence>
<dbReference type="EMBL" id="CAJVPY010002775">
    <property type="protein sequence ID" value="CAG8571717.1"/>
    <property type="molecule type" value="Genomic_DNA"/>
</dbReference>
<dbReference type="GO" id="GO:0005886">
    <property type="term" value="C:plasma membrane"/>
    <property type="evidence" value="ECO:0007669"/>
    <property type="project" value="TreeGrafter"/>
</dbReference>
<keyword evidence="3" id="KW-0813">Transport</keyword>
<accession>A0A9N9BPK5</accession>
<evidence type="ECO:0000256" key="2">
    <source>
        <dbReference type="ARBA" id="ARBA00022692"/>
    </source>
</evidence>
<dbReference type="OrthoDB" id="9944568at2759"/>
<protein>
    <submittedName>
        <fullName evidence="9">7267_t:CDS:1</fullName>
    </submittedName>
</protein>
<evidence type="ECO:0000256" key="4">
    <source>
        <dbReference type="ARBA" id="ARBA00022989"/>
    </source>
</evidence>
<dbReference type="InterPro" id="IPR027469">
    <property type="entry name" value="Cation_efflux_TMD_sf"/>
</dbReference>
<dbReference type="InterPro" id="IPR050681">
    <property type="entry name" value="CDF/SLC30A"/>
</dbReference>
<evidence type="ECO:0000313" key="10">
    <source>
        <dbReference type="Proteomes" id="UP000789405"/>
    </source>
</evidence>
<dbReference type="Pfam" id="PF01545">
    <property type="entry name" value="Cation_efflux"/>
    <property type="match status" value="1"/>
</dbReference>
<evidence type="ECO:0000256" key="6">
    <source>
        <dbReference type="SAM" id="MobiDB-lite"/>
    </source>
</evidence>
<dbReference type="SUPFAM" id="SSF161111">
    <property type="entry name" value="Cation efflux protein transmembrane domain-like"/>
    <property type="match status" value="1"/>
</dbReference>
<keyword evidence="4 7" id="KW-1133">Transmembrane helix</keyword>
<keyword evidence="3" id="KW-0406">Ion transport</keyword>
<proteinExistence type="predicted"/>
<sequence length="367" mass="40204">MEDSINDFEFVTGSTAHLTVPDSLGIYNINQVEPYSDNTSVCPIPPGSPAYSSSMASSPREYSPNLVNGSQNGFPFPYRDDPEEASTPQLLYTSFDGPIDTNNGKCPIGNEEDNDYHSNTSSKRYARKLLIATVISSFFFSLELFGGWIAGSLALLSDSFHLLSDIISFAISLLSIYLAQKPATRSHSYGYHRAEILGALASILLIWILTGYLCVEAYDRIQNPTEVDGPTMCIIASIAAVLHVLGDLISSLGVLISSIVITIDSTKSWVDPLCTFFFSALVMFSTVGILRSSLRVLMEATPLHIDANAVRSDLENIPGTTLTAHLQLHPYDPDTQEEPLRPTDILAKARHMLKKEYGILQVTIQVE</sequence>
<evidence type="ECO:0000256" key="7">
    <source>
        <dbReference type="SAM" id="Phobius"/>
    </source>
</evidence>
<evidence type="ECO:0000313" key="9">
    <source>
        <dbReference type="EMBL" id="CAG8571717.1"/>
    </source>
</evidence>
<dbReference type="Gene3D" id="1.20.1510.10">
    <property type="entry name" value="Cation efflux protein transmembrane domain"/>
    <property type="match status" value="2"/>
</dbReference>
<keyword evidence="3" id="KW-0862">Zinc</keyword>
<name>A0A9N9BPK5_9GLOM</name>
<dbReference type="GO" id="GO:0005385">
    <property type="term" value="F:zinc ion transmembrane transporter activity"/>
    <property type="evidence" value="ECO:0007669"/>
    <property type="project" value="TreeGrafter"/>
</dbReference>
<gene>
    <name evidence="9" type="ORF">DERYTH_LOCUS6240</name>
</gene>
<feature type="region of interest" description="Disordered" evidence="6">
    <location>
        <begin position="96"/>
        <end position="118"/>
    </location>
</feature>
<feature type="transmembrane region" description="Helical" evidence="7">
    <location>
        <begin position="273"/>
        <end position="294"/>
    </location>
</feature>
<keyword evidence="2 7" id="KW-0812">Transmembrane</keyword>
<dbReference type="AlphaFoldDB" id="A0A9N9BPK5"/>
<feature type="transmembrane region" description="Helical" evidence="7">
    <location>
        <begin position="129"/>
        <end position="150"/>
    </location>
</feature>
<feature type="domain" description="Cation efflux protein transmembrane" evidence="8">
    <location>
        <begin position="129"/>
        <end position="242"/>
    </location>
</feature>
<keyword evidence="3" id="KW-0864">Zinc transport</keyword>